<keyword evidence="3" id="KW-1185">Reference proteome</keyword>
<feature type="compositionally biased region" description="Low complexity" evidence="1">
    <location>
        <begin position="233"/>
        <end position="251"/>
    </location>
</feature>
<feature type="region of interest" description="Disordered" evidence="1">
    <location>
        <begin position="147"/>
        <end position="208"/>
    </location>
</feature>
<dbReference type="EMBL" id="JBANRG010000016">
    <property type="protein sequence ID" value="KAK7459572.1"/>
    <property type="molecule type" value="Genomic_DNA"/>
</dbReference>
<evidence type="ECO:0000313" key="3">
    <source>
        <dbReference type="Proteomes" id="UP001498398"/>
    </source>
</evidence>
<dbReference type="Proteomes" id="UP001498398">
    <property type="component" value="Unassembled WGS sequence"/>
</dbReference>
<reference evidence="2 3" key="1">
    <citation type="submission" date="2024-01" db="EMBL/GenBank/DDBJ databases">
        <title>A draft genome for the cacao thread blight pathogen Marasmiellus scandens.</title>
        <authorList>
            <person name="Baruah I.K."/>
            <person name="Leung J."/>
            <person name="Bukari Y."/>
            <person name="Amoako-Attah I."/>
            <person name="Meinhardt L.W."/>
            <person name="Bailey B.A."/>
            <person name="Cohen S.P."/>
        </authorList>
    </citation>
    <scope>NUCLEOTIDE SEQUENCE [LARGE SCALE GENOMIC DNA]</scope>
    <source>
        <strain evidence="2 3">GH-19</strain>
    </source>
</reference>
<accession>A0ABR1JE42</accession>
<sequence>MHGSWYIKAALHYDSQGFVDFSVVNDRSFTTARLLAGQEVHNLVTTITTYHDRNDPKSPVGSSKADRQWDITYTSQESLVPLTSMLSTLSSPSSAPALDSQAATSSNIISNTQSLRAKRYYPHTVGTSNNGYQQLEEGKKEWDGHWIGKGKYKKQRKRSATRSSPSSASSRYSEDGKARIIVSPNPPLVNERDEECLEEKDTDDIESSGVLYLSPPLAASPAFYRYPDSPYPSSEAQSSANSTSTCSMSPSPRLPLTQSNQADGLTRAGLRLFESVHTQLASLDNESGRQPIILDKALKAYPRSPYPTATFDFDHQKLGDSDEEEDMYTDKVPRLGPVRANTIAVSTNHRGRDRTVKALSCSANAQTIPAEDTVITPVATSIPIAADSDAVQCPQCAVSVSRPEVIDIPVPISVSPESVASNVTNVSAVSGTSSLRNAFWQSLSLEEGPEEDVPASWFLGAPPPPKSTGKAMPIQVGSPKEVNKPDNSLGTPATNLLDFHSRLGLPTPPILLGTKDGDIIRWPESAASRSNLVDIPLSPFVSSQNQSSPRRLPALRASKAQERKAKRLTLPLDSGTLGTPTESEWLSWKSGFSASTRRSMSFDLTSDDGQPSSEINSIPFPVVMSPMPRTAKDRLPSFATAVSDLP</sequence>
<proteinExistence type="predicted"/>
<comment type="caution">
    <text evidence="2">The sequence shown here is derived from an EMBL/GenBank/DDBJ whole genome shotgun (WGS) entry which is preliminary data.</text>
</comment>
<evidence type="ECO:0000256" key="1">
    <source>
        <dbReference type="SAM" id="MobiDB-lite"/>
    </source>
</evidence>
<feature type="compositionally biased region" description="Low complexity" evidence="1">
    <location>
        <begin position="161"/>
        <end position="171"/>
    </location>
</feature>
<name>A0ABR1JE42_9AGAR</name>
<protein>
    <submittedName>
        <fullName evidence="2">Uncharacterized protein</fullName>
    </submittedName>
</protein>
<feature type="compositionally biased region" description="Acidic residues" evidence="1">
    <location>
        <begin position="192"/>
        <end position="206"/>
    </location>
</feature>
<feature type="region of interest" description="Disordered" evidence="1">
    <location>
        <begin position="230"/>
        <end position="258"/>
    </location>
</feature>
<feature type="compositionally biased region" description="Polar residues" evidence="1">
    <location>
        <begin position="601"/>
        <end position="616"/>
    </location>
</feature>
<feature type="region of interest" description="Disordered" evidence="1">
    <location>
        <begin position="541"/>
        <end position="563"/>
    </location>
</feature>
<feature type="compositionally biased region" description="Basic residues" evidence="1">
    <location>
        <begin position="148"/>
        <end position="160"/>
    </location>
</feature>
<feature type="region of interest" description="Disordered" evidence="1">
    <location>
        <begin position="601"/>
        <end position="621"/>
    </location>
</feature>
<organism evidence="2 3">
    <name type="scientific">Marasmiellus scandens</name>
    <dbReference type="NCBI Taxonomy" id="2682957"/>
    <lineage>
        <taxon>Eukaryota</taxon>
        <taxon>Fungi</taxon>
        <taxon>Dikarya</taxon>
        <taxon>Basidiomycota</taxon>
        <taxon>Agaricomycotina</taxon>
        <taxon>Agaricomycetes</taxon>
        <taxon>Agaricomycetidae</taxon>
        <taxon>Agaricales</taxon>
        <taxon>Marasmiineae</taxon>
        <taxon>Omphalotaceae</taxon>
        <taxon>Marasmiellus</taxon>
    </lineage>
</organism>
<evidence type="ECO:0000313" key="2">
    <source>
        <dbReference type="EMBL" id="KAK7459572.1"/>
    </source>
</evidence>
<gene>
    <name evidence="2" type="ORF">VKT23_009554</name>
</gene>